<dbReference type="Proteomes" id="UP001187192">
    <property type="component" value="Unassembled WGS sequence"/>
</dbReference>
<dbReference type="Pfam" id="PF00514">
    <property type="entry name" value="Arm"/>
    <property type="match status" value="1"/>
</dbReference>
<reference evidence="2" key="1">
    <citation type="submission" date="2023-07" db="EMBL/GenBank/DDBJ databases">
        <title>draft genome sequence of fig (Ficus carica).</title>
        <authorList>
            <person name="Takahashi T."/>
            <person name="Nishimura K."/>
        </authorList>
    </citation>
    <scope>NUCLEOTIDE SEQUENCE</scope>
</reference>
<organism evidence="2 3">
    <name type="scientific">Ficus carica</name>
    <name type="common">Common fig</name>
    <dbReference type="NCBI Taxonomy" id="3494"/>
    <lineage>
        <taxon>Eukaryota</taxon>
        <taxon>Viridiplantae</taxon>
        <taxon>Streptophyta</taxon>
        <taxon>Embryophyta</taxon>
        <taxon>Tracheophyta</taxon>
        <taxon>Spermatophyta</taxon>
        <taxon>Magnoliopsida</taxon>
        <taxon>eudicotyledons</taxon>
        <taxon>Gunneridae</taxon>
        <taxon>Pentapetalae</taxon>
        <taxon>rosids</taxon>
        <taxon>fabids</taxon>
        <taxon>Rosales</taxon>
        <taxon>Moraceae</taxon>
        <taxon>Ficeae</taxon>
        <taxon>Ficus</taxon>
    </lineage>
</organism>
<sequence>MSAEITRAIVGHGGVCPLIEICRTGDSVSQAASACTLKNIAGVPEV</sequence>
<dbReference type="InterPro" id="IPR011989">
    <property type="entry name" value="ARM-like"/>
</dbReference>
<evidence type="ECO:0000256" key="1">
    <source>
        <dbReference type="ARBA" id="ARBA00022737"/>
    </source>
</evidence>
<dbReference type="Gene3D" id="1.25.10.10">
    <property type="entry name" value="Leucine-rich Repeat Variant"/>
    <property type="match status" value="1"/>
</dbReference>
<keyword evidence="1" id="KW-0677">Repeat</keyword>
<evidence type="ECO:0000313" key="3">
    <source>
        <dbReference type="Proteomes" id="UP001187192"/>
    </source>
</evidence>
<dbReference type="InterPro" id="IPR000225">
    <property type="entry name" value="Armadillo"/>
</dbReference>
<proteinExistence type="predicted"/>
<dbReference type="EMBL" id="BTGU01000206">
    <property type="protein sequence ID" value="GMN65009.1"/>
    <property type="molecule type" value="Genomic_DNA"/>
</dbReference>
<accession>A0AA88E6M6</accession>
<name>A0AA88E6M6_FICCA</name>
<evidence type="ECO:0000313" key="2">
    <source>
        <dbReference type="EMBL" id="GMN65009.1"/>
    </source>
</evidence>
<comment type="caution">
    <text evidence="2">The sequence shown here is derived from an EMBL/GenBank/DDBJ whole genome shotgun (WGS) entry which is preliminary data.</text>
</comment>
<gene>
    <name evidence="2" type="ORF">TIFTF001_034071</name>
</gene>
<keyword evidence="3" id="KW-1185">Reference proteome</keyword>
<protein>
    <submittedName>
        <fullName evidence="2">Uncharacterized protein</fullName>
    </submittedName>
</protein>
<dbReference type="AlphaFoldDB" id="A0AA88E6M6"/>